<dbReference type="PANTHER" id="PTHR42681:SF1">
    <property type="entry name" value="MALONYL-COA-ACYL CARRIER PROTEIN TRANSACYLASE, MITOCHONDRIAL"/>
    <property type="match status" value="1"/>
</dbReference>
<dbReference type="OrthoDB" id="541883at2759"/>
<feature type="region of interest" description="Disordered" evidence="5">
    <location>
        <begin position="296"/>
        <end position="334"/>
    </location>
</feature>
<name>L8GEV2_ACACF</name>
<dbReference type="VEuPathDB" id="AmoebaDB:ACA1_127440"/>
<reference evidence="7 8" key="1">
    <citation type="journal article" date="2013" name="Genome Biol.">
        <title>Genome of Acanthamoeba castellanii highlights extensive lateral gene transfer and early evolution of tyrosine kinase signaling.</title>
        <authorList>
            <person name="Clarke M."/>
            <person name="Lohan A.J."/>
            <person name="Liu B."/>
            <person name="Lagkouvardos I."/>
            <person name="Roy S."/>
            <person name="Zafar N."/>
            <person name="Bertelli C."/>
            <person name="Schilde C."/>
            <person name="Kianianmomeni A."/>
            <person name="Burglin T.R."/>
            <person name="Frech C."/>
            <person name="Turcotte B."/>
            <person name="Kopec K.O."/>
            <person name="Synnott J.M."/>
            <person name="Choo C."/>
            <person name="Paponov I."/>
            <person name="Finkler A."/>
            <person name="Soon Heng Tan C."/>
            <person name="Hutchins A.P."/>
            <person name="Weinmeier T."/>
            <person name="Rattei T."/>
            <person name="Chu J.S."/>
            <person name="Gimenez G."/>
            <person name="Irimia M."/>
            <person name="Rigden D.J."/>
            <person name="Fitzpatrick D.A."/>
            <person name="Lorenzo-Morales J."/>
            <person name="Bateman A."/>
            <person name="Chiu C.H."/>
            <person name="Tang P."/>
            <person name="Hegemann P."/>
            <person name="Fromm H."/>
            <person name="Raoult D."/>
            <person name="Greub G."/>
            <person name="Miranda-Saavedra D."/>
            <person name="Chen N."/>
            <person name="Nash P."/>
            <person name="Ginger M.L."/>
            <person name="Horn M."/>
            <person name="Schaap P."/>
            <person name="Caler L."/>
            <person name="Loftus B."/>
        </authorList>
    </citation>
    <scope>NUCLEOTIDE SEQUENCE [LARGE SCALE GENOMIC DNA]</scope>
    <source>
        <strain evidence="7 8">Neff</strain>
    </source>
</reference>
<dbReference type="STRING" id="1257118.L8GEV2"/>
<dbReference type="Gene3D" id="3.30.70.250">
    <property type="entry name" value="Malonyl-CoA ACP transacylase, ACP-binding"/>
    <property type="match status" value="1"/>
</dbReference>
<dbReference type="GO" id="GO:0005829">
    <property type="term" value="C:cytosol"/>
    <property type="evidence" value="ECO:0007669"/>
    <property type="project" value="TreeGrafter"/>
</dbReference>
<feature type="region of interest" description="Disordered" evidence="5">
    <location>
        <begin position="369"/>
        <end position="399"/>
    </location>
</feature>
<evidence type="ECO:0000256" key="1">
    <source>
        <dbReference type="ARBA" id="ARBA00013258"/>
    </source>
</evidence>
<keyword evidence="2 7" id="KW-0808">Transferase</keyword>
<evidence type="ECO:0000313" key="8">
    <source>
        <dbReference type="Proteomes" id="UP000011083"/>
    </source>
</evidence>
<evidence type="ECO:0000259" key="6">
    <source>
        <dbReference type="SMART" id="SM00827"/>
    </source>
</evidence>
<dbReference type="SMART" id="SM00827">
    <property type="entry name" value="PKS_AT"/>
    <property type="match status" value="1"/>
</dbReference>
<dbReference type="PANTHER" id="PTHR42681">
    <property type="entry name" value="MALONYL-COA-ACYL CARRIER PROTEIN TRANSACYLASE, MITOCHONDRIAL"/>
    <property type="match status" value="1"/>
</dbReference>
<evidence type="ECO:0000313" key="7">
    <source>
        <dbReference type="EMBL" id="ELR11263.1"/>
    </source>
</evidence>
<dbReference type="InterPro" id="IPR016035">
    <property type="entry name" value="Acyl_Trfase/lysoPLipase"/>
</dbReference>
<gene>
    <name evidence="7" type="ORF">ACA1_127440</name>
</gene>
<organism evidence="7 8">
    <name type="scientific">Acanthamoeba castellanii (strain ATCC 30010 / Neff)</name>
    <dbReference type="NCBI Taxonomy" id="1257118"/>
    <lineage>
        <taxon>Eukaryota</taxon>
        <taxon>Amoebozoa</taxon>
        <taxon>Discosea</taxon>
        <taxon>Longamoebia</taxon>
        <taxon>Centramoebida</taxon>
        <taxon>Acanthamoebidae</taxon>
        <taxon>Acanthamoeba</taxon>
    </lineage>
</organism>
<dbReference type="GO" id="GO:0006633">
    <property type="term" value="P:fatty acid biosynthetic process"/>
    <property type="evidence" value="ECO:0007669"/>
    <property type="project" value="TreeGrafter"/>
</dbReference>
<evidence type="ECO:0000256" key="4">
    <source>
        <dbReference type="ARBA" id="ARBA00048462"/>
    </source>
</evidence>
<feature type="domain" description="Malonyl-CoA:ACP transacylase (MAT)" evidence="6">
    <location>
        <begin position="63"/>
        <end position="329"/>
    </location>
</feature>
<dbReference type="InterPro" id="IPR001227">
    <property type="entry name" value="Ac_transferase_dom_sf"/>
</dbReference>
<dbReference type="GO" id="GO:0004314">
    <property type="term" value="F:[acyl-carrier-protein] S-malonyltransferase activity"/>
    <property type="evidence" value="ECO:0007669"/>
    <property type="project" value="UniProtKB-EC"/>
</dbReference>
<keyword evidence="3" id="KW-0012">Acyltransferase</keyword>
<dbReference type="Gene3D" id="3.40.366.10">
    <property type="entry name" value="Malonyl-Coenzyme A Acyl Carrier Protein, domain 2"/>
    <property type="match status" value="1"/>
</dbReference>
<accession>L8GEV2</accession>
<dbReference type="KEGG" id="acan:ACA1_127440"/>
<sequence length="450" mass="49171">MLRTRLGARLRLASWPALQPGGCARCFTSYDQPFIRVSRHTKDDADLQRRDREKHPGVKRAVVFPGQGTQYVGMGADLAKEFPEARRVFEEVDEALGFRLSQIMWDGAQQELTMTENAQPAILAHSLAVFRVLQKELGLSAPRGYASMLGYSLGEWSAICASGALPLWDTARLVHYRGRVMQEAVPLGEGAMVALMPIDVPTASAIAKKAAEETGGLTCQIVLSGAAGAIDKAVEIAKREHKRIKLVQKLNVSAPFHCEMMRPAAQKLQDYMADSTNKAPPLACQVRRPVGAHRVQRHGATHHPGRRAVGPRGQAGDRRRPVARLHPPARLPGHRGRVFRRRDAACGGQAGLEGDRGRGEAVAVEGLRRLPGVGSGQDPQRLRAPDRHRAPGHERGHGARSDRLLQALPRIKLDLLCCGSWKDADGEDNVVYWVGRGREASNIDGSWLVG</sequence>
<dbReference type="Pfam" id="PF00698">
    <property type="entry name" value="Acyl_transf_1"/>
    <property type="match status" value="1"/>
</dbReference>
<feature type="compositionally biased region" description="Basic and acidic residues" evidence="5">
    <location>
        <begin position="380"/>
        <end position="399"/>
    </location>
</feature>
<evidence type="ECO:0000256" key="3">
    <source>
        <dbReference type="ARBA" id="ARBA00023315"/>
    </source>
</evidence>
<proteinExistence type="predicted"/>
<feature type="compositionally biased region" description="Basic residues" evidence="5">
    <location>
        <begin position="296"/>
        <end position="306"/>
    </location>
</feature>
<comment type="catalytic activity">
    <reaction evidence="4">
        <text>holo-[ACP] + malonyl-CoA = malonyl-[ACP] + CoA</text>
        <dbReference type="Rhea" id="RHEA:41792"/>
        <dbReference type="Rhea" id="RHEA-COMP:9623"/>
        <dbReference type="Rhea" id="RHEA-COMP:9685"/>
        <dbReference type="ChEBI" id="CHEBI:57287"/>
        <dbReference type="ChEBI" id="CHEBI:57384"/>
        <dbReference type="ChEBI" id="CHEBI:64479"/>
        <dbReference type="ChEBI" id="CHEBI:78449"/>
        <dbReference type="EC" id="2.3.1.39"/>
    </reaction>
</comment>
<dbReference type="Proteomes" id="UP000011083">
    <property type="component" value="Unassembled WGS sequence"/>
</dbReference>
<dbReference type="EC" id="2.3.1.39" evidence="1"/>
<keyword evidence="8" id="KW-1185">Reference proteome</keyword>
<dbReference type="RefSeq" id="XP_004333276.1">
    <property type="nucleotide sequence ID" value="XM_004333228.1"/>
</dbReference>
<evidence type="ECO:0000256" key="2">
    <source>
        <dbReference type="ARBA" id="ARBA00022679"/>
    </source>
</evidence>
<dbReference type="EMBL" id="KB008155">
    <property type="protein sequence ID" value="ELR11263.1"/>
    <property type="molecule type" value="Genomic_DNA"/>
</dbReference>
<dbReference type="AlphaFoldDB" id="L8GEV2"/>
<dbReference type="InterPro" id="IPR014043">
    <property type="entry name" value="Acyl_transferase_dom"/>
</dbReference>
<dbReference type="InterPro" id="IPR050858">
    <property type="entry name" value="Mal-CoA-ACP_Trans/PKS_FabD"/>
</dbReference>
<protein>
    <recommendedName>
        <fullName evidence="1">[acyl-carrier-protein] S-malonyltransferase</fullName>
        <ecNumber evidence="1">2.3.1.39</ecNumber>
    </recommendedName>
</protein>
<evidence type="ECO:0000256" key="5">
    <source>
        <dbReference type="SAM" id="MobiDB-lite"/>
    </source>
</evidence>
<dbReference type="GeneID" id="14911683"/>
<dbReference type="SUPFAM" id="SSF52151">
    <property type="entry name" value="FabD/lysophospholipase-like"/>
    <property type="match status" value="1"/>
</dbReference>